<name>A0A6J4LZD1_9ACTN</name>
<reference evidence="2" key="1">
    <citation type="submission" date="2020-02" db="EMBL/GenBank/DDBJ databases">
        <authorList>
            <person name="Meier V. D."/>
        </authorList>
    </citation>
    <scope>NUCLEOTIDE SEQUENCE</scope>
    <source>
        <strain evidence="2">AVDCRST_MAG07</strain>
    </source>
</reference>
<organism evidence="2">
    <name type="scientific">uncultured Frankineae bacterium</name>
    <dbReference type="NCBI Taxonomy" id="437475"/>
    <lineage>
        <taxon>Bacteria</taxon>
        <taxon>Bacillati</taxon>
        <taxon>Actinomycetota</taxon>
        <taxon>Actinomycetes</taxon>
        <taxon>Frankiales</taxon>
        <taxon>environmental samples</taxon>
    </lineage>
</organism>
<feature type="non-terminal residue" evidence="2">
    <location>
        <position position="1"/>
    </location>
</feature>
<evidence type="ECO:0000256" key="1">
    <source>
        <dbReference type="SAM" id="MobiDB-lite"/>
    </source>
</evidence>
<gene>
    <name evidence="2" type="ORF">AVDCRST_MAG07-2606</name>
</gene>
<accession>A0A6J4LZD1</accession>
<dbReference type="EMBL" id="CADCUB010000123">
    <property type="protein sequence ID" value="CAA9344842.1"/>
    <property type="molecule type" value="Genomic_DNA"/>
</dbReference>
<feature type="compositionally biased region" description="Basic residues" evidence="1">
    <location>
        <begin position="95"/>
        <end position="108"/>
    </location>
</feature>
<sequence>ATGLPRGVRGLRRRRARRPAARARGPLRQRRGRRRGRERPGPRPARAVRRGGAALADGVRGSAPRPDQPLPDPAVPARGGPGPPARGDRRDGRARVRPPHGHRRRPLARARLGL</sequence>
<protein>
    <submittedName>
        <fullName evidence="2">Uncharacterized protein</fullName>
    </submittedName>
</protein>
<feature type="non-terminal residue" evidence="2">
    <location>
        <position position="114"/>
    </location>
</feature>
<feature type="compositionally biased region" description="Basic residues" evidence="1">
    <location>
        <begin position="9"/>
        <end position="37"/>
    </location>
</feature>
<evidence type="ECO:0000313" key="2">
    <source>
        <dbReference type="EMBL" id="CAA9344842.1"/>
    </source>
</evidence>
<feature type="compositionally biased region" description="Low complexity" evidence="1">
    <location>
        <begin position="50"/>
        <end position="61"/>
    </location>
</feature>
<dbReference type="AlphaFoldDB" id="A0A6J4LZD1"/>
<proteinExistence type="predicted"/>
<feature type="region of interest" description="Disordered" evidence="1">
    <location>
        <begin position="1"/>
        <end position="114"/>
    </location>
</feature>